<proteinExistence type="predicted"/>
<dbReference type="EMBL" id="JBBLYY010000072">
    <property type="protein sequence ID" value="MEK0172728.1"/>
    <property type="molecule type" value="Genomic_DNA"/>
</dbReference>
<organism evidence="4 5">
    <name type="scientific">Curtobacterium citreum</name>
    <dbReference type="NCBI Taxonomy" id="2036"/>
    <lineage>
        <taxon>Bacteria</taxon>
        <taxon>Bacillati</taxon>
        <taxon>Actinomycetota</taxon>
        <taxon>Actinomycetes</taxon>
        <taxon>Micrococcales</taxon>
        <taxon>Microbacteriaceae</taxon>
        <taxon>Curtobacterium</taxon>
    </lineage>
</organism>
<keyword evidence="5" id="KW-1185">Reference proteome</keyword>
<dbReference type="InterPro" id="IPR000757">
    <property type="entry name" value="Beta-glucanase-like"/>
</dbReference>
<evidence type="ECO:0000313" key="4">
    <source>
        <dbReference type="EMBL" id="MEK0172728.1"/>
    </source>
</evidence>
<gene>
    <name evidence="4" type="ORF">WMN62_14725</name>
</gene>
<feature type="compositionally biased region" description="Low complexity" evidence="1">
    <location>
        <begin position="33"/>
        <end position="58"/>
    </location>
</feature>
<keyword evidence="4" id="KW-0378">Hydrolase</keyword>
<feature type="signal peptide" evidence="2">
    <location>
        <begin position="1"/>
        <end position="24"/>
    </location>
</feature>
<feature type="chain" id="PRO_5047377978" evidence="2">
    <location>
        <begin position="25"/>
        <end position="267"/>
    </location>
</feature>
<dbReference type="GO" id="GO:0016787">
    <property type="term" value="F:hydrolase activity"/>
    <property type="evidence" value="ECO:0007669"/>
    <property type="project" value="UniProtKB-KW"/>
</dbReference>
<dbReference type="Proteomes" id="UP001370299">
    <property type="component" value="Unassembled WGS sequence"/>
</dbReference>
<dbReference type="Pfam" id="PF00722">
    <property type="entry name" value="Glyco_hydro_16"/>
    <property type="match status" value="1"/>
</dbReference>
<evidence type="ECO:0000256" key="2">
    <source>
        <dbReference type="SAM" id="SignalP"/>
    </source>
</evidence>
<dbReference type="SUPFAM" id="SSF49899">
    <property type="entry name" value="Concanavalin A-like lectins/glucanases"/>
    <property type="match status" value="1"/>
</dbReference>
<dbReference type="InterPro" id="IPR013320">
    <property type="entry name" value="ConA-like_dom_sf"/>
</dbReference>
<dbReference type="Gene3D" id="2.60.120.200">
    <property type="match status" value="1"/>
</dbReference>
<sequence>MFKRATTVVLVAAAAAALAITAAAVPESRATSSATAAGGSTSSASATPQPTTAATDPTIGRTPTFSVDFDTPAAADGPFAATYAQSWQPYPDGTGGKYYSSKMVSAHDGYMDIALDGEHGSAGTFGTPEDAWSHVGGSFSIRARATGGDKNGAAIMLWPTSNDWADGELNYPEGNFDGSPRVFHHSMLPGLEKASDNYNTRVSWRDWHTYTTEWIPGRAIHYYLDGKLVFTVARNVPTTPHRYMVQVGNWGKAGHLQIDWVRTYDAQ</sequence>
<keyword evidence="2" id="KW-0732">Signal</keyword>
<evidence type="ECO:0000313" key="5">
    <source>
        <dbReference type="Proteomes" id="UP001370299"/>
    </source>
</evidence>
<comment type="caution">
    <text evidence="4">The sequence shown here is derived from an EMBL/GenBank/DDBJ whole genome shotgun (WGS) entry which is preliminary data.</text>
</comment>
<reference evidence="4 5" key="1">
    <citation type="submission" date="2024-03" db="EMBL/GenBank/DDBJ databases">
        <title>Whole genomes of four grape xylem sap localized bacterial endophytes.</title>
        <authorList>
            <person name="Kumar G."/>
            <person name="Savka M.A."/>
        </authorList>
    </citation>
    <scope>NUCLEOTIDE SEQUENCE [LARGE SCALE GENOMIC DNA]</scope>
    <source>
        <strain evidence="4 5">RIT_GXS8</strain>
    </source>
</reference>
<name>A0ABU8YDY0_9MICO</name>
<accession>A0ABU8YDY0</accession>
<dbReference type="CDD" id="cd00413">
    <property type="entry name" value="Glyco_hydrolase_16"/>
    <property type="match status" value="1"/>
</dbReference>
<evidence type="ECO:0000256" key="1">
    <source>
        <dbReference type="SAM" id="MobiDB-lite"/>
    </source>
</evidence>
<feature type="region of interest" description="Disordered" evidence="1">
    <location>
        <begin position="33"/>
        <end position="67"/>
    </location>
</feature>
<protein>
    <submittedName>
        <fullName evidence="4">Glycoside hydrolase family 16 protein</fullName>
    </submittedName>
</protein>
<feature type="domain" description="GH16" evidence="3">
    <location>
        <begin position="42"/>
        <end position="267"/>
    </location>
</feature>
<evidence type="ECO:0000259" key="3">
    <source>
        <dbReference type="PROSITE" id="PS51762"/>
    </source>
</evidence>
<dbReference type="RefSeq" id="WP_123313788.1">
    <property type="nucleotide sequence ID" value="NZ_JBBKAP010000023.1"/>
</dbReference>
<dbReference type="PROSITE" id="PS51762">
    <property type="entry name" value="GH16_2"/>
    <property type="match status" value="1"/>
</dbReference>